<organism evidence="4 5">
    <name type="scientific">Oceanotoga teriensis</name>
    <dbReference type="NCBI Taxonomy" id="515440"/>
    <lineage>
        <taxon>Bacteria</taxon>
        <taxon>Thermotogati</taxon>
        <taxon>Thermotogota</taxon>
        <taxon>Thermotogae</taxon>
        <taxon>Petrotogales</taxon>
        <taxon>Petrotogaceae</taxon>
        <taxon>Oceanotoga</taxon>
    </lineage>
</organism>
<feature type="region of interest" description="Disordered" evidence="2">
    <location>
        <begin position="360"/>
        <end position="402"/>
    </location>
</feature>
<keyword evidence="4" id="KW-0969">Cilium</keyword>
<feature type="domain" description="Flagellar hook-length control protein-like C-terminal" evidence="3">
    <location>
        <begin position="451"/>
        <end position="519"/>
    </location>
</feature>
<feature type="coiled-coil region" evidence="1">
    <location>
        <begin position="98"/>
        <end position="141"/>
    </location>
</feature>
<feature type="compositionally biased region" description="Low complexity" evidence="2">
    <location>
        <begin position="524"/>
        <end position="533"/>
    </location>
</feature>
<feature type="compositionally biased region" description="Basic and acidic residues" evidence="2">
    <location>
        <begin position="534"/>
        <end position="558"/>
    </location>
</feature>
<evidence type="ECO:0000256" key="2">
    <source>
        <dbReference type="SAM" id="MobiDB-lite"/>
    </source>
</evidence>
<evidence type="ECO:0000259" key="3">
    <source>
        <dbReference type="Pfam" id="PF02120"/>
    </source>
</evidence>
<keyword evidence="4" id="KW-0282">Flagellum</keyword>
<reference evidence="4 5" key="1">
    <citation type="submission" date="2018-05" db="EMBL/GenBank/DDBJ databases">
        <title>Genomic Encyclopedia of Type Strains, Phase IV (KMG-IV): sequencing the most valuable type-strain genomes for metagenomic binning, comparative biology and taxonomic classification.</title>
        <authorList>
            <person name="Goeker M."/>
        </authorList>
    </citation>
    <scope>NUCLEOTIDE SEQUENCE [LARGE SCALE GENOMIC DNA]</scope>
    <source>
        <strain evidence="4 5">DSM 24906</strain>
    </source>
</reference>
<gene>
    <name evidence="4" type="ORF">C7380_102199</name>
</gene>
<dbReference type="Pfam" id="PF02120">
    <property type="entry name" value="Flg_hook"/>
    <property type="match status" value="1"/>
</dbReference>
<accession>A0AA45HJJ7</accession>
<sequence>MNGIILNLINNNKIEIKPENNTKESSIDFEKVLNQKNNMQNEKTYQINEQKNTKKETSSEEIKSLKINDIPVKKEIIDNDKSQILEKIKKIINLDGMKELSKEQKNELIKKLKNLINNLSNEDNTEQLKELLLQIQDILKKVNIKLEVLNIKESKEGKNNIFIKIKNIKTDEEILIPQKKANKYIHVKIIPKEIIEKNDTKTKYNILQKNVKNIKKSDSLLEKIQDKKSEIKSKQVFIPIEGEVKETSKSLEDLNIETSENKILEMIKNLQINADRDIKQKDEKIELGKNLLNNLKLNVQASNSNINNKQINGILEMMQKDNLRTTENIKIENQDLIKKDFKNIQNENVIFKPINNLENKSEKNEQKNSEDLKQNTKKNKINFDNKKTENDSNSKQYVQSSNKIENTSNIKQNQLNTTNNKQNVTMLPLKELNNHIEQIIQKNTTLNTFTETINIKITPPDLGEITVELIKTNKTIIINIITDNESSKSQIARTLQQLITQLKDNGYNPVQVKVEVDVENDYLNNQKENPQKNNENEKNKENKENESQFEDLLRGEEI</sequence>
<dbReference type="AlphaFoldDB" id="A0AA45HJJ7"/>
<protein>
    <submittedName>
        <fullName evidence="4">Flagellar hook-length control protein FliK</fullName>
    </submittedName>
</protein>
<feature type="region of interest" description="Disordered" evidence="2">
    <location>
        <begin position="522"/>
        <end position="558"/>
    </location>
</feature>
<evidence type="ECO:0000313" key="4">
    <source>
        <dbReference type="EMBL" id="PWJ96281.1"/>
    </source>
</evidence>
<comment type="caution">
    <text evidence="4">The sequence shown here is derived from an EMBL/GenBank/DDBJ whole genome shotgun (WGS) entry which is preliminary data.</text>
</comment>
<feature type="compositionally biased region" description="Basic and acidic residues" evidence="2">
    <location>
        <begin position="360"/>
        <end position="374"/>
    </location>
</feature>
<evidence type="ECO:0000313" key="5">
    <source>
        <dbReference type="Proteomes" id="UP000245921"/>
    </source>
</evidence>
<evidence type="ECO:0000256" key="1">
    <source>
        <dbReference type="SAM" id="Coils"/>
    </source>
</evidence>
<proteinExistence type="predicted"/>
<dbReference type="RefSeq" id="WP_109603899.1">
    <property type="nucleotide sequence ID" value="NZ_QGGI01000002.1"/>
</dbReference>
<keyword evidence="1" id="KW-0175">Coiled coil</keyword>
<dbReference type="Proteomes" id="UP000245921">
    <property type="component" value="Unassembled WGS sequence"/>
</dbReference>
<keyword evidence="5" id="KW-1185">Reference proteome</keyword>
<dbReference type="InterPro" id="IPR021136">
    <property type="entry name" value="Flagellar_hook_control-like_C"/>
</dbReference>
<dbReference type="InterPro" id="IPR038610">
    <property type="entry name" value="FliK-like_C_sf"/>
</dbReference>
<dbReference type="EMBL" id="QGGI01000002">
    <property type="protein sequence ID" value="PWJ96281.1"/>
    <property type="molecule type" value="Genomic_DNA"/>
</dbReference>
<dbReference type="Gene3D" id="3.30.750.140">
    <property type="match status" value="1"/>
</dbReference>
<name>A0AA45HJJ7_9BACT</name>
<feature type="compositionally biased region" description="Basic and acidic residues" evidence="2">
    <location>
        <begin position="381"/>
        <end position="392"/>
    </location>
</feature>
<keyword evidence="4" id="KW-0966">Cell projection</keyword>
<feature type="compositionally biased region" description="Polar residues" evidence="2">
    <location>
        <begin position="393"/>
        <end position="402"/>
    </location>
</feature>